<dbReference type="Proteomes" id="UP000054350">
    <property type="component" value="Unassembled WGS sequence"/>
</dbReference>
<dbReference type="PANTHER" id="PTHR23294">
    <property type="entry name" value="ET TRANSLATION PRODUCT-RELATED"/>
    <property type="match status" value="1"/>
</dbReference>
<dbReference type="Gene3D" id="1.20.1250.20">
    <property type="entry name" value="MFS general substrate transporter like domains"/>
    <property type="match status" value="1"/>
</dbReference>
<sequence>MVQTGTPLIQTTQHYDDPHDLCLPSASPIETRPSSPVGSADGTFSEAAMEGAWHSRAKDGDLMLKGEDGEYGSEDDAIAPGVKRALERSAMLRVAWLGFGAYFPTLASWVGDKSNCRLTISSAPCCSGFLCVLTAINVVSTNVTVLYPDQGFNSLATVFFCNILGSLLAPLLNVRFPPWLIFLAAGGLYTVYDAALNWGVAVMFVFSVLIGFAGGALWVTEGAYVTATAKASGVPIGKLTSIFLTFFTANMTVGNVISLALQRLGVSRANMLYVMAGISGFGSLCLAFVPTPPRSAAVAAVQTTAETSLVAKVKAIAGLITRRPMAALIPLILWNGAVQSLAFANFPTFLPAALLDARPETLPMMYIAYGAFAALGSPLFGRVYDRAGLPPVMILMTLIATAMFAMTYLVILYLPTLLPVRADGLLDIDTHYGIIVAILVLAGGFLGALDSITTGTMNFVQSAWFPDGAETATAFAGARTVMCTGFVLLALVSNTGIWQVVLALNHTIMVVALGCLAWLVWCTPYGLAPAEMRRVLRAQATGVEDDHDDEDKVDGVLSGQQGKSLGPDRRGEDASALLAGE</sequence>
<feature type="transmembrane region" description="Helical" evidence="6">
    <location>
        <begin position="393"/>
        <end position="414"/>
    </location>
</feature>
<feature type="transmembrane region" description="Helical" evidence="6">
    <location>
        <begin position="272"/>
        <end position="289"/>
    </location>
</feature>
<evidence type="ECO:0000313" key="7">
    <source>
        <dbReference type="EMBL" id="KNE67077.1"/>
    </source>
</evidence>
<dbReference type="SUPFAM" id="SSF103473">
    <property type="entry name" value="MFS general substrate transporter"/>
    <property type="match status" value="1"/>
</dbReference>
<feature type="compositionally biased region" description="Polar residues" evidence="5">
    <location>
        <begin position="1"/>
        <end position="13"/>
    </location>
</feature>
<dbReference type="VEuPathDB" id="FungiDB:AMAG_12152"/>
<feature type="region of interest" description="Disordered" evidence="5">
    <location>
        <begin position="1"/>
        <end position="41"/>
    </location>
</feature>
<evidence type="ECO:0000256" key="5">
    <source>
        <dbReference type="SAM" id="MobiDB-lite"/>
    </source>
</evidence>
<evidence type="ECO:0000256" key="4">
    <source>
        <dbReference type="ARBA" id="ARBA00023136"/>
    </source>
</evidence>
<reference evidence="8" key="2">
    <citation type="submission" date="2009-11" db="EMBL/GenBank/DDBJ databases">
        <title>The Genome Sequence of Allomyces macrogynus strain ATCC 38327.</title>
        <authorList>
            <consortium name="The Broad Institute Genome Sequencing Platform"/>
            <person name="Russ C."/>
            <person name="Cuomo C."/>
            <person name="Shea T."/>
            <person name="Young S.K."/>
            <person name="Zeng Q."/>
            <person name="Koehrsen M."/>
            <person name="Haas B."/>
            <person name="Borodovsky M."/>
            <person name="Guigo R."/>
            <person name="Alvarado L."/>
            <person name="Berlin A."/>
            <person name="Borenstein D."/>
            <person name="Chen Z."/>
            <person name="Engels R."/>
            <person name="Freedman E."/>
            <person name="Gellesch M."/>
            <person name="Goldberg J."/>
            <person name="Griggs A."/>
            <person name="Gujja S."/>
            <person name="Heiman D."/>
            <person name="Hepburn T."/>
            <person name="Howarth C."/>
            <person name="Jen D."/>
            <person name="Larson L."/>
            <person name="Lewis B."/>
            <person name="Mehta T."/>
            <person name="Park D."/>
            <person name="Pearson M."/>
            <person name="Roberts A."/>
            <person name="Saif S."/>
            <person name="Shenoy N."/>
            <person name="Sisk P."/>
            <person name="Stolte C."/>
            <person name="Sykes S."/>
            <person name="Walk T."/>
            <person name="White J."/>
            <person name="Yandava C."/>
            <person name="Burger G."/>
            <person name="Gray M.W."/>
            <person name="Holland P.W.H."/>
            <person name="King N."/>
            <person name="Lang F.B.F."/>
            <person name="Roger A.J."/>
            <person name="Ruiz-Trillo I."/>
            <person name="Lander E."/>
            <person name="Nusbaum C."/>
        </authorList>
    </citation>
    <scope>NUCLEOTIDE SEQUENCE [LARGE SCALE GENOMIC DNA]</scope>
    <source>
        <strain evidence="8">ATCC 38327</strain>
    </source>
</reference>
<feature type="transmembrane region" description="Helical" evidence="6">
    <location>
        <begin position="117"/>
        <end position="139"/>
    </location>
</feature>
<dbReference type="EMBL" id="GG745352">
    <property type="protein sequence ID" value="KNE67077.1"/>
    <property type="molecule type" value="Genomic_DNA"/>
</dbReference>
<dbReference type="AlphaFoldDB" id="A0A0L0SX48"/>
<feature type="region of interest" description="Disordered" evidence="5">
    <location>
        <begin position="542"/>
        <end position="581"/>
    </location>
</feature>
<name>A0A0L0SX48_ALLM3</name>
<protein>
    <recommendedName>
        <fullName evidence="9">Major facilitator superfamily (MFS) profile domain-containing protein</fullName>
    </recommendedName>
</protein>
<proteinExistence type="predicted"/>
<feature type="transmembrane region" description="Helical" evidence="6">
    <location>
        <begin position="151"/>
        <end position="170"/>
    </location>
</feature>
<feature type="compositionally biased region" description="Acidic residues" evidence="5">
    <location>
        <begin position="543"/>
        <end position="552"/>
    </location>
</feature>
<accession>A0A0L0SX48</accession>
<dbReference type="GO" id="GO:0016020">
    <property type="term" value="C:membrane"/>
    <property type="evidence" value="ECO:0007669"/>
    <property type="project" value="UniProtKB-SubCell"/>
</dbReference>
<feature type="transmembrane region" description="Helical" evidence="6">
    <location>
        <begin position="199"/>
        <end position="219"/>
    </location>
</feature>
<gene>
    <name evidence="7" type="ORF">AMAG_12152</name>
</gene>
<keyword evidence="4 6" id="KW-0472">Membrane</keyword>
<feature type="transmembrane region" description="Helical" evidence="6">
    <location>
        <begin position="325"/>
        <end position="344"/>
    </location>
</feature>
<feature type="transmembrane region" description="Helical" evidence="6">
    <location>
        <begin position="176"/>
        <end position="192"/>
    </location>
</feature>
<dbReference type="InterPro" id="IPR036259">
    <property type="entry name" value="MFS_trans_sf"/>
</dbReference>
<evidence type="ECO:0000256" key="6">
    <source>
        <dbReference type="SAM" id="Phobius"/>
    </source>
</evidence>
<evidence type="ECO:0008006" key="9">
    <source>
        <dbReference type="Google" id="ProtNLM"/>
    </source>
</evidence>
<evidence type="ECO:0000256" key="3">
    <source>
        <dbReference type="ARBA" id="ARBA00022989"/>
    </source>
</evidence>
<dbReference type="PANTHER" id="PTHR23294:SF0">
    <property type="entry name" value="UNC93-LIKE PROTEIN MFSD11"/>
    <property type="match status" value="1"/>
</dbReference>
<comment type="subcellular location">
    <subcellularLocation>
        <location evidence="1">Membrane</location>
        <topology evidence="1">Multi-pass membrane protein</topology>
    </subcellularLocation>
</comment>
<feature type="transmembrane region" description="Helical" evidence="6">
    <location>
        <begin position="507"/>
        <end position="527"/>
    </location>
</feature>
<dbReference type="InterPro" id="IPR051617">
    <property type="entry name" value="UNC-93-like_regulator"/>
</dbReference>
<feature type="transmembrane region" description="Helical" evidence="6">
    <location>
        <begin position="90"/>
        <end position="111"/>
    </location>
</feature>
<keyword evidence="2 6" id="KW-0812">Transmembrane</keyword>
<evidence type="ECO:0000256" key="1">
    <source>
        <dbReference type="ARBA" id="ARBA00004141"/>
    </source>
</evidence>
<feature type="transmembrane region" description="Helical" evidence="6">
    <location>
        <begin position="364"/>
        <end position="381"/>
    </location>
</feature>
<reference evidence="7 8" key="1">
    <citation type="submission" date="2009-11" db="EMBL/GenBank/DDBJ databases">
        <title>Annotation of Allomyces macrogynus ATCC 38327.</title>
        <authorList>
            <consortium name="The Broad Institute Genome Sequencing Platform"/>
            <person name="Russ C."/>
            <person name="Cuomo C."/>
            <person name="Burger G."/>
            <person name="Gray M.W."/>
            <person name="Holland P.W.H."/>
            <person name="King N."/>
            <person name="Lang F.B.F."/>
            <person name="Roger A.J."/>
            <person name="Ruiz-Trillo I."/>
            <person name="Young S.K."/>
            <person name="Zeng Q."/>
            <person name="Gargeya S."/>
            <person name="Fitzgerald M."/>
            <person name="Haas B."/>
            <person name="Abouelleil A."/>
            <person name="Alvarado L."/>
            <person name="Arachchi H.M."/>
            <person name="Berlin A."/>
            <person name="Chapman S.B."/>
            <person name="Gearin G."/>
            <person name="Goldberg J."/>
            <person name="Griggs A."/>
            <person name="Gujja S."/>
            <person name="Hansen M."/>
            <person name="Heiman D."/>
            <person name="Howarth C."/>
            <person name="Larimer J."/>
            <person name="Lui A."/>
            <person name="MacDonald P.J.P."/>
            <person name="McCowen C."/>
            <person name="Montmayeur A."/>
            <person name="Murphy C."/>
            <person name="Neiman D."/>
            <person name="Pearson M."/>
            <person name="Priest M."/>
            <person name="Roberts A."/>
            <person name="Saif S."/>
            <person name="Shea T."/>
            <person name="Sisk P."/>
            <person name="Stolte C."/>
            <person name="Sykes S."/>
            <person name="Wortman J."/>
            <person name="Nusbaum C."/>
            <person name="Birren B."/>
        </authorList>
    </citation>
    <scope>NUCLEOTIDE SEQUENCE [LARGE SCALE GENOMIC DNA]</scope>
    <source>
        <strain evidence="7 8">ATCC 38327</strain>
    </source>
</reference>
<keyword evidence="3 6" id="KW-1133">Transmembrane helix</keyword>
<keyword evidence="8" id="KW-1185">Reference proteome</keyword>
<feature type="transmembrane region" description="Helical" evidence="6">
    <location>
        <begin position="434"/>
        <end position="460"/>
    </location>
</feature>
<dbReference type="OrthoDB" id="10304876at2759"/>
<feature type="transmembrane region" description="Helical" evidence="6">
    <location>
        <begin position="481"/>
        <end position="501"/>
    </location>
</feature>
<dbReference type="eggNOG" id="ENOG502SUPQ">
    <property type="taxonomic scope" value="Eukaryota"/>
</dbReference>
<evidence type="ECO:0000256" key="2">
    <source>
        <dbReference type="ARBA" id="ARBA00022692"/>
    </source>
</evidence>
<feature type="transmembrane region" description="Helical" evidence="6">
    <location>
        <begin position="239"/>
        <end position="260"/>
    </location>
</feature>
<evidence type="ECO:0000313" key="8">
    <source>
        <dbReference type="Proteomes" id="UP000054350"/>
    </source>
</evidence>
<organism evidence="7 8">
    <name type="scientific">Allomyces macrogynus (strain ATCC 38327)</name>
    <name type="common">Allomyces javanicus var. macrogynus</name>
    <dbReference type="NCBI Taxonomy" id="578462"/>
    <lineage>
        <taxon>Eukaryota</taxon>
        <taxon>Fungi</taxon>
        <taxon>Fungi incertae sedis</taxon>
        <taxon>Blastocladiomycota</taxon>
        <taxon>Blastocladiomycetes</taxon>
        <taxon>Blastocladiales</taxon>
        <taxon>Blastocladiaceae</taxon>
        <taxon>Allomyces</taxon>
    </lineage>
</organism>